<proteinExistence type="predicted"/>
<name>A0A8H3QM43_9GLOM</name>
<keyword evidence="1" id="KW-0418">Kinase</keyword>
<keyword evidence="1" id="KW-0808">Transferase</keyword>
<evidence type="ECO:0000313" key="2">
    <source>
        <dbReference type="Proteomes" id="UP000615446"/>
    </source>
</evidence>
<evidence type="ECO:0000313" key="1">
    <source>
        <dbReference type="EMBL" id="GES84187.1"/>
    </source>
</evidence>
<reference evidence="1" key="1">
    <citation type="submission" date="2019-10" db="EMBL/GenBank/DDBJ databases">
        <title>Conservation and host-specific expression of non-tandemly repeated heterogenous ribosome RNA gene in arbuscular mycorrhizal fungi.</title>
        <authorList>
            <person name="Maeda T."/>
            <person name="Kobayashi Y."/>
            <person name="Nakagawa T."/>
            <person name="Ezawa T."/>
            <person name="Yamaguchi K."/>
            <person name="Bino T."/>
            <person name="Nishimoto Y."/>
            <person name="Shigenobu S."/>
            <person name="Kawaguchi M."/>
        </authorList>
    </citation>
    <scope>NUCLEOTIDE SEQUENCE</scope>
    <source>
        <strain evidence="1">HR1</strain>
    </source>
</reference>
<dbReference type="GO" id="GO:0016301">
    <property type="term" value="F:kinase activity"/>
    <property type="evidence" value="ECO:0007669"/>
    <property type="project" value="UniProtKB-KW"/>
</dbReference>
<dbReference type="AlphaFoldDB" id="A0A8H3QM43"/>
<organism evidence="1 2">
    <name type="scientific">Rhizophagus clarus</name>
    <dbReference type="NCBI Taxonomy" id="94130"/>
    <lineage>
        <taxon>Eukaryota</taxon>
        <taxon>Fungi</taxon>
        <taxon>Fungi incertae sedis</taxon>
        <taxon>Mucoromycota</taxon>
        <taxon>Glomeromycotina</taxon>
        <taxon>Glomeromycetes</taxon>
        <taxon>Glomerales</taxon>
        <taxon>Glomeraceae</taxon>
        <taxon>Rhizophagus</taxon>
    </lineage>
</organism>
<dbReference type="Proteomes" id="UP000615446">
    <property type="component" value="Unassembled WGS sequence"/>
</dbReference>
<accession>A0A8H3QM43</accession>
<protein>
    <submittedName>
        <fullName evidence="1">Kinase-like domain-containing protein</fullName>
    </submittedName>
</protein>
<gene>
    <name evidence="1" type="ORF">RCL2_001131300</name>
</gene>
<dbReference type="EMBL" id="BLAL01000079">
    <property type="protein sequence ID" value="GES84187.1"/>
    <property type="molecule type" value="Genomic_DNA"/>
</dbReference>
<sequence>MTSTIPNEKVKKIINEDETLNPDKKKEAIGILSKLIMKAGGFSEIYSADWNDGHYNEWNFENQQLEERKILFDEAKLYLTSISNKWAGIVQGYGLTQNQTDGNYMLVICRMIIYLHGKKE</sequence>
<comment type="caution">
    <text evidence="1">The sequence shown here is derived from an EMBL/GenBank/DDBJ whole genome shotgun (WGS) entry which is preliminary data.</text>
</comment>